<dbReference type="GO" id="GO:0005634">
    <property type="term" value="C:nucleus"/>
    <property type="evidence" value="ECO:0007669"/>
    <property type="project" value="UniProtKB-SubCell"/>
</dbReference>
<keyword evidence="3" id="KW-0963">Cytoplasm</keyword>
<comment type="subcellular location">
    <subcellularLocation>
        <location evidence="2">Cytoplasm</location>
    </subcellularLocation>
    <subcellularLocation>
        <location evidence="1">Nucleus</location>
    </subcellularLocation>
</comment>
<evidence type="ECO:0000256" key="3">
    <source>
        <dbReference type="ARBA" id="ARBA00022490"/>
    </source>
</evidence>
<reference evidence="5" key="3">
    <citation type="submission" date="2025-09" db="UniProtKB">
        <authorList>
            <consortium name="Ensembl"/>
        </authorList>
    </citation>
    <scope>IDENTIFICATION</scope>
</reference>
<reference evidence="5" key="2">
    <citation type="submission" date="2025-08" db="UniProtKB">
        <authorList>
            <consortium name="Ensembl"/>
        </authorList>
    </citation>
    <scope>IDENTIFICATION</scope>
</reference>
<dbReference type="GeneTree" id="ENSGT00970000196788"/>
<dbReference type="Ensembl" id="ENSHHUT00000027100.1">
    <property type="protein sequence ID" value="ENSHHUP00000026071.1"/>
    <property type="gene ID" value="ENSHHUG00000016444.1"/>
</dbReference>
<evidence type="ECO:0000256" key="4">
    <source>
        <dbReference type="ARBA" id="ARBA00023242"/>
    </source>
</evidence>
<dbReference type="PANTHER" id="PTHR21213:SF26">
    <property type="entry name" value="ZGC:91910"/>
    <property type="match status" value="1"/>
</dbReference>
<name>A0A4W5LJC9_9TELE</name>
<protein>
    <submittedName>
        <fullName evidence="5">Uncharacterized protein</fullName>
    </submittedName>
</protein>
<reference evidence="6" key="1">
    <citation type="submission" date="2018-06" db="EMBL/GenBank/DDBJ databases">
        <title>Genome assembly of Danube salmon.</title>
        <authorList>
            <person name="Macqueen D.J."/>
            <person name="Gundappa M.K."/>
        </authorList>
    </citation>
    <scope>NUCLEOTIDE SEQUENCE [LARGE SCALE GENOMIC DNA]</scope>
</reference>
<dbReference type="InterPro" id="IPR026939">
    <property type="entry name" value="ZNF706/At2g23090_sf"/>
</dbReference>
<dbReference type="Gene3D" id="4.10.1050.10">
    <property type="entry name" value="At2g23090-like"/>
    <property type="match status" value="1"/>
</dbReference>
<organism evidence="5 6">
    <name type="scientific">Hucho hucho</name>
    <name type="common">huchen</name>
    <dbReference type="NCBI Taxonomy" id="62062"/>
    <lineage>
        <taxon>Eukaryota</taxon>
        <taxon>Metazoa</taxon>
        <taxon>Chordata</taxon>
        <taxon>Craniata</taxon>
        <taxon>Vertebrata</taxon>
        <taxon>Euteleostomi</taxon>
        <taxon>Actinopterygii</taxon>
        <taxon>Neopterygii</taxon>
        <taxon>Teleostei</taxon>
        <taxon>Protacanthopterygii</taxon>
        <taxon>Salmoniformes</taxon>
        <taxon>Salmonidae</taxon>
        <taxon>Salmoninae</taxon>
        <taxon>Hucho</taxon>
    </lineage>
</organism>
<keyword evidence="6" id="KW-1185">Reference proteome</keyword>
<evidence type="ECO:0000256" key="2">
    <source>
        <dbReference type="ARBA" id="ARBA00004496"/>
    </source>
</evidence>
<dbReference type="GO" id="GO:0005737">
    <property type="term" value="C:cytoplasm"/>
    <property type="evidence" value="ECO:0007669"/>
    <property type="project" value="UniProtKB-SubCell"/>
</dbReference>
<dbReference type="SUPFAM" id="SSF118359">
    <property type="entry name" value="Expressed protein At2g23090/F21P24.15"/>
    <property type="match status" value="1"/>
</dbReference>
<evidence type="ECO:0000313" key="6">
    <source>
        <dbReference type="Proteomes" id="UP000314982"/>
    </source>
</evidence>
<dbReference type="InterPro" id="IPR045230">
    <property type="entry name" value="MBS1/2-like"/>
</dbReference>
<sequence length="118" mass="13115">IRRSTNINACYTLKLNLLTDAKAEATKDAVADQKTAAKAALIYTCPVCRVSSVDPKTFKQHFKSKHPKSPMVPVLVDVQALSDHTLKWNYSWGNILPSFTHSRQCEPPCCQQNSVLNA</sequence>
<evidence type="ECO:0000256" key="1">
    <source>
        <dbReference type="ARBA" id="ARBA00004123"/>
    </source>
</evidence>
<dbReference type="PANTHER" id="PTHR21213">
    <property type="entry name" value="GEO09665P1-RELATED"/>
    <property type="match status" value="1"/>
</dbReference>
<evidence type="ECO:0000313" key="5">
    <source>
        <dbReference type="Ensembl" id="ENSHHUP00000026071.1"/>
    </source>
</evidence>
<keyword evidence="4" id="KW-0539">Nucleus</keyword>
<dbReference type="Proteomes" id="UP000314982">
    <property type="component" value="Unassembled WGS sequence"/>
</dbReference>
<accession>A0A4W5LJC9</accession>
<dbReference type="AlphaFoldDB" id="A0A4W5LJC9"/>
<proteinExistence type="predicted"/>